<proteinExistence type="predicted"/>
<keyword evidence="3" id="KW-1185">Reference proteome</keyword>
<reference evidence="2" key="1">
    <citation type="submission" date="2022-10" db="EMBL/GenBank/DDBJ databases">
        <title>Tapping the CABI collections for fungal endophytes: first genome assemblies for Collariella, Neodidymelliopsis, Ascochyta clinopodiicola, Didymella pomorum, Didymosphaeria variabile, Neocosmospora piperis and Neocucurbitaria cava.</title>
        <authorList>
            <person name="Hill R."/>
        </authorList>
    </citation>
    <scope>NUCLEOTIDE SEQUENCE</scope>
    <source>
        <strain evidence="2">IMI 355091</strain>
    </source>
</reference>
<evidence type="ECO:0000313" key="2">
    <source>
        <dbReference type="EMBL" id="KAJ4402834.1"/>
    </source>
</evidence>
<protein>
    <submittedName>
        <fullName evidence="2">Uncharacterized protein</fullName>
    </submittedName>
</protein>
<dbReference type="EMBL" id="JAPEVA010000057">
    <property type="protein sequence ID" value="KAJ4402834.1"/>
    <property type="molecule type" value="Genomic_DNA"/>
</dbReference>
<evidence type="ECO:0000313" key="3">
    <source>
        <dbReference type="Proteomes" id="UP001140510"/>
    </source>
</evidence>
<feature type="compositionally biased region" description="Polar residues" evidence="1">
    <location>
        <begin position="10"/>
        <end position="25"/>
    </location>
</feature>
<dbReference type="AlphaFoldDB" id="A0A9W9D5B9"/>
<name>A0A9W9D5B9_9PLEO</name>
<organism evidence="2 3">
    <name type="scientific">Didymella pomorum</name>
    <dbReference type="NCBI Taxonomy" id="749634"/>
    <lineage>
        <taxon>Eukaryota</taxon>
        <taxon>Fungi</taxon>
        <taxon>Dikarya</taxon>
        <taxon>Ascomycota</taxon>
        <taxon>Pezizomycotina</taxon>
        <taxon>Dothideomycetes</taxon>
        <taxon>Pleosporomycetidae</taxon>
        <taxon>Pleosporales</taxon>
        <taxon>Pleosporineae</taxon>
        <taxon>Didymellaceae</taxon>
        <taxon>Didymella</taxon>
    </lineage>
</organism>
<sequence length="382" mass="42738">MANGPDENEQSSIVTLKRGSPTSKPHPTVPKLLDETRNLTSEQSRHGVFKAYRQSASSFKDGWKIHAFTEAPNAKLNEDQIQAFHEPLQSAAAANPLPAVGQVRGMSQEHIPTDVNDTISASLVEEPAYLPSVTADAWVTVELVGNERPLASTVDALKKHDQWYRRKRKLLRRAVVQTQSQLLKAEFQLDKLKWPQQEVDATNEKLEKREKEIVVREMRWLLAKKSRMFAKKTWVSAKRKLLASRKKFIFSRRRWSFGSGREGDNKGGTLRVAPATTVSAAAKPTSAAAEKPTTMTSAVKPKPSKAAREATCSVSQWTQKWLDFDTLRQYHGILVMSQQVRSLHIDLDEKPKGVTSKVSRSINRFLPTAAQAATGTWHNPTA</sequence>
<dbReference type="Proteomes" id="UP001140510">
    <property type="component" value="Unassembled WGS sequence"/>
</dbReference>
<comment type="caution">
    <text evidence="2">The sequence shown here is derived from an EMBL/GenBank/DDBJ whole genome shotgun (WGS) entry which is preliminary data.</text>
</comment>
<feature type="region of interest" description="Disordered" evidence="1">
    <location>
        <begin position="281"/>
        <end position="304"/>
    </location>
</feature>
<feature type="compositionally biased region" description="Low complexity" evidence="1">
    <location>
        <begin position="281"/>
        <end position="294"/>
    </location>
</feature>
<evidence type="ECO:0000256" key="1">
    <source>
        <dbReference type="SAM" id="MobiDB-lite"/>
    </source>
</evidence>
<gene>
    <name evidence="2" type="ORF">N0V91_006906</name>
</gene>
<feature type="region of interest" description="Disordered" evidence="1">
    <location>
        <begin position="1"/>
        <end position="45"/>
    </location>
</feature>
<accession>A0A9W9D5B9</accession>